<dbReference type="InterPro" id="IPR003660">
    <property type="entry name" value="HAMP_dom"/>
</dbReference>
<dbReference type="PROSITE" id="PS50885">
    <property type="entry name" value="HAMP"/>
    <property type="match status" value="1"/>
</dbReference>
<dbReference type="SMART" id="SM00304">
    <property type="entry name" value="HAMP"/>
    <property type="match status" value="1"/>
</dbReference>
<name>A0ABX1SJF2_9PSEU</name>
<keyword evidence="6 12" id="KW-0812">Transmembrane</keyword>
<gene>
    <name evidence="15" type="ORF">HF526_30860</name>
</gene>
<feature type="transmembrane region" description="Helical" evidence="12">
    <location>
        <begin position="7"/>
        <end position="28"/>
    </location>
</feature>
<keyword evidence="7" id="KW-0418">Kinase</keyword>
<dbReference type="Proteomes" id="UP000820669">
    <property type="component" value="Unassembled WGS sequence"/>
</dbReference>
<feature type="domain" description="Histidine kinase" evidence="13">
    <location>
        <begin position="233"/>
        <end position="454"/>
    </location>
</feature>
<dbReference type="InterPro" id="IPR004358">
    <property type="entry name" value="Sig_transdc_His_kin-like_C"/>
</dbReference>
<keyword evidence="5" id="KW-0808">Transferase</keyword>
<keyword evidence="9" id="KW-0902">Two-component regulatory system</keyword>
<dbReference type="Pfam" id="PF00672">
    <property type="entry name" value="HAMP"/>
    <property type="match status" value="1"/>
</dbReference>
<protein>
    <recommendedName>
        <fullName evidence="3">histidine kinase</fullName>
        <ecNumber evidence="3">2.7.13.3</ecNumber>
    </recommendedName>
</protein>
<keyword evidence="10 12" id="KW-0472">Membrane</keyword>
<dbReference type="PROSITE" id="PS50109">
    <property type="entry name" value="HIS_KIN"/>
    <property type="match status" value="1"/>
</dbReference>
<evidence type="ECO:0000256" key="6">
    <source>
        <dbReference type="ARBA" id="ARBA00022692"/>
    </source>
</evidence>
<evidence type="ECO:0000256" key="3">
    <source>
        <dbReference type="ARBA" id="ARBA00012438"/>
    </source>
</evidence>
<dbReference type="RefSeq" id="WP_169385184.1">
    <property type="nucleotide sequence ID" value="NZ_JAAXLA010000094.1"/>
</dbReference>
<dbReference type="Pfam" id="PF00512">
    <property type="entry name" value="HisKA"/>
    <property type="match status" value="1"/>
</dbReference>
<evidence type="ECO:0000256" key="2">
    <source>
        <dbReference type="ARBA" id="ARBA00004236"/>
    </source>
</evidence>
<dbReference type="PRINTS" id="PR00344">
    <property type="entry name" value="BCTRLSENSOR"/>
</dbReference>
<dbReference type="SUPFAM" id="SSF47384">
    <property type="entry name" value="Homodimeric domain of signal transducing histidine kinase"/>
    <property type="match status" value="1"/>
</dbReference>
<dbReference type="EC" id="2.7.13.3" evidence="3"/>
<dbReference type="InterPro" id="IPR036890">
    <property type="entry name" value="HATPase_C_sf"/>
</dbReference>
<accession>A0ABX1SJF2</accession>
<reference evidence="15 16" key="1">
    <citation type="submission" date="2020-04" db="EMBL/GenBank/DDBJ databases">
        <authorList>
            <person name="Klaysubun C."/>
            <person name="Duangmal K."/>
            <person name="Lipun K."/>
        </authorList>
    </citation>
    <scope>NUCLEOTIDE SEQUENCE [LARGE SCALE GENOMIC DNA]</scope>
    <source>
        <strain evidence="15 16">K10HN5</strain>
    </source>
</reference>
<evidence type="ECO:0000256" key="8">
    <source>
        <dbReference type="ARBA" id="ARBA00022989"/>
    </source>
</evidence>
<keyword evidence="4" id="KW-0597">Phosphoprotein</keyword>
<feature type="region of interest" description="Disordered" evidence="11">
    <location>
        <begin position="455"/>
        <end position="487"/>
    </location>
</feature>
<dbReference type="SUPFAM" id="SSF55874">
    <property type="entry name" value="ATPase domain of HSP90 chaperone/DNA topoisomerase II/histidine kinase"/>
    <property type="match status" value="1"/>
</dbReference>
<evidence type="ECO:0000259" key="13">
    <source>
        <dbReference type="PROSITE" id="PS50109"/>
    </source>
</evidence>
<dbReference type="PANTHER" id="PTHR45436">
    <property type="entry name" value="SENSOR HISTIDINE KINASE YKOH"/>
    <property type="match status" value="1"/>
</dbReference>
<dbReference type="CDD" id="cd00075">
    <property type="entry name" value="HATPase"/>
    <property type="match status" value="1"/>
</dbReference>
<dbReference type="EMBL" id="JAAXLA010000094">
    <property type="protein sequence ID" value="NMI01667.1"/>
    <property type="molecule type" value="Genomic_DNA"/>
</dbReference>
<dbReference type="InterPro" id="IPR003661">
    <property type="entry name" value="HisK_dim/P_dom"/>
</dbReference>
<dbReference type="SMART" id="SM00388">
    <property type="entry name" value="HisKA"/>
    <property type="match status" value="1"/>
</dbReference>
<evidence type="ECO:0000313" key="15">
    <source>
        <dbReference type="EMBL" id="NMI01667.1"/>
    </source>
</evidence>
<dbReference type="Pfam" id="PF02518">
    <property type="entry name" value="HATPase_c"/>
    <property type="match status" value="1"/>
</dbReference>
<dbReference type="Gene3D" id="3.30.565.10">
    <property type="entry name" value="Histidine kinase-like ATPase, C-terminal domain"/>
    <property type="match status" value="1"/>
</dbReference>
<organism evidence="15 16">
    <name type="scientific">Pseudonocardia acidicola</name>
    <dbReference type="NCBI Taxonomy" id="2724939"/>
    <lineage>
        <taxon>Bacteria</taxon>
        <taxon>Bacillati</taxon>
        <taxon>Actinomycetota</taxon>
        <taxon>Actinomycetes</taxon>
        <taxon>Pseudonocardiales</taxon>
        <taxon>Pseudonocardiaceae</taxon>
        <taxon>Pseudonocardia</taxon>
    </lineage>
</organism>
<evidence type="ECO:0000259" key="14">
    <source>
        <dbReference type="PROSITE" id="PS50885"/>
    </source>
</evidence>
<sequence length="487" mass="50338">MPLRLRLALLFAVGTALVITVAGLGFLLQLRVSVDASLDTGLRSRAASVARELASEPAAAPQVGQADQITQVLTPAGQLLASSAAAGPAPLLDPAQRMQALAGEISFIDIVAGDRSRLLATPATAGGRRLLVVVGTGTDVSDAAVDRVRSALLLGGPPAVLLAGFGAWLLAGAALRPVERMRREAAAISEHDSGTWLAVPDTRDEIAALGATMNALLARLQGALARERGFVADAGHELRTPLAILRTELDLAARPGRSREDLIEAIGHAGEETDRLIRLAEDLLLLARADNGQPFLRPAPLSLPDLLAAAARGAAARAAPRQVGVEVHGPTELHVRADADRLRQAVDNLLDNAIRYAPSGGVVELSASTRAAPGGSSMVRIEVADRGPGFSPHFLPHAFERFQRADAARSRDDGGAGLGLAIVRAVAIAHGGDAIAANRPGGGAVVMVDLAADTAEPLDGDPNQPHGHHRGAGKPQRTATRWNQGPA</sequence>
<dbReference type="InterPro" id="IPR005467">
    <property type="entry name" value="His_kinase_dom"/>
</dbReference>
<dbReference type="SMART" id="SM00387">
    <property type="entry name" value="HATPase_c"/>
    <property type="match status" value="1"/>
</dbReference>
<feature type="compositionally biased region" description="Polar residues" evidence="11">
    <location>
        <begin position="477"/>
        <end position="487"/>
    </location>
</feature>
<evidence type="ECO:0000256" key="9">
    <source>
        <dbReference type="ARBA" id="ARBA00023012"/>
    </source>
</evidence>
<evidence type="ECO:0000256" key="5">
    <source>
        <dbReference type="ARBA" id="ARBA00022679"/>
    </source>
</evidence>
<comment type="subcellular location">
    <subcellularLocation>
        <location evidence="2">Cell membrane</location>
    </subcellularLocation>
</comment>
<dbReference type="PANTHER" id="PTHR45436:SF5">
    <property type="entry name" value="SENSOR HISTIDINE KINASE TRCS"/>
    <property type="match status" value="1"/>
</dbReference>
<dbReference type="InterPro" id="IPR003594">
    <property type="entry name" value="HATPase_dom"/>
</dbReference>
<evidence type="ECO:0000256" key="10">
    <source>
        <dbReference type="ARBA" id="ARBA00023136"/>
    </source>
</evidence>
<proteinExistence type="predicted"/>
<dbReference type="CDD" id="cd06225">
    <property type="entry name" value="HAMP"/>
    <property type="match status" value="1"/>
</dbReference>
<evidence type="ECO:0000256" key="7">
    <source>
        <dbReference type="ARBA" id="ARBA00022777"/>
    </source>
</evidence>
<evidence type="ECO:0000256" key="11">
    <source>
        <dbReference type="SAM" id="MobiDB-lite"/>
    </source>
</evidence>
<comment type="catalytic activity">
    <reaction evidence="1">
        <text>ATP + protein L-histidine = ADP + protein N-phospho-L-histidine.</text>
        <dbReference type="EC" id="2.7.13.3"/>
    </reaction>
</comment>
<evidence type="ECO:0000256" key="4">
    <source>
        <dbReference type="ARBA" id="ARBA00022553"/>
    </source>
</evidence>
<dbReference type="Gene3D" id="1.10.287.130">
    <property type="match status" value="1"/>
</dbReference>
<dbReference type="InterPro" id="IPR050428">
    <property type="entry name" value="TCS_sensor_his_kinase"/>
</dbReference>
<dbReference type="InterPro" id="IPR036097">
    <property type="entry name" value="HisK_dim/P_sf"/>
</dbReference>
<dbReference type="Gene3D" id="6.10.340.10">
    <property type="match status" value="1"/>
</dbReference>
<keyword evidence="16" id="KW-1185">Reference proteome</keyword>
<feature type="domain" description="HAMP" evidence="14">
    <location>
        <begin position="172"/>
        <end position="225"/>
    </location>
</feature>
<dbReference type="CDD" id="cd00082">
    <property type="entry name" value="HisKA"/>
    <property type="match status" value="1"/>
</dbReference>
<evidence type="ECO:0000313" key="16">
    <source>
        <dbReference type="Proteomes" id="UP000820669"/>
    </source>
</evidence>
<keyword evidence="8 12" id="KW-1133">Transmembrane helix</keyword>
<evidence type="ECO:0000256" key="12">
    <source>
        <dbReference type="SAM" id="Phobius"/>
    </source>
</evidence>
<evidence type="ECO:0000256" key="1">
    <source>
        <dbReference type="ARBA" id="ARBA00000085"/>
    </source>
</evidence>
<comment type="caution">
    <text evidence="15">The sequence shown here is derived from an EMBL/GenBank/DDBJ whole genome shotgun (WGS) entry which is preliminary data.</text>
</comment>